<dbReference type="SUPFAM" id="SSF81665">
    <property type="entry name" value="Calcium ATPase, transmembrane domain M"/>
    <property type="match status" value="1"/>
</dbReference>
<feature type="transmembrane region" description="Helical" evidence="8">
    <location>
        <begin position="768"/>
        <end position="790"/>
    </location>
</feature>
<dbReference type="SFLD" id="SFLDS00003">
    <property type="entry name" value="Haloacid_Dehalogenase"/>
    <property type="match status" value="1"/>
</dbReference>
<dbReference type="PANTHER" id="PTHR42861">
    <property type="entry name" value="CALCIUM-TRANSPORTING ATPASE"/>
    <property type="match status" value="1"/>
</dbReference>
<evidence type="ECO:0000256" key="6">
    <source>
        <dbReference type="ARBA" id="ARBA00022989"/>
    </source>
</evidence>
<dbReference type="EMBL" id="MGFS01000003">
    <property type="protein sequence ID" value="OGM12130.1"/>
    <property type="molecule type" value="Genomic_DNA"/>
</dbReference>
<dbReference type="Proteomes" id="UP000177053">
    <property type="component" value="Unassembled WGS sequence"/>
</dbReference>
<feature type="transmembrane region" description="Helical" evidence="8">
    <location>
        <begin position="802"/>
        <end position="825"/>
    </location>
</feature>
<dbReference type="NCBIfam" id="TIGR01494">
    <property type="entry name" value="ATPase_P-type"/>
    <property type="match status" value="2"/>
</dbReference>
<dbReference type="InterPro" id="IPR036412">
    <property type="entry name" value="HAD-like_sf"/>
</dbReference>
<dbReference type="InterPro" id="IPR008250">
    <property type="entry name" value="ATPase_P-typ_transduc_dom_A_sf"/>
</dbReference>
<dbReference type="InterPro" id="IPR059000">
    <property type="entry name" value="ATPase_P-type_domA"/>
</dbReference>
<keyword evidence="7 8" id="KW-0472">Membrane</keyword>
<dbReference type="SFLD" id="SFLDG00002">
    <property type="entry name" value="C1.7:_P-type_atpase_like"/>
    <property type="match status" value="1"/>
</dbReference>
<dbReference type="Pfam" id="PF00702">
    <property type="entry name" value="Hydrolase"/>
    <property type="match status" value="1"/>
</dbReference>
<name>A0A1F7XAS9_9BACT</name>
<keyword evidence="2 8" id="KW-0812">Transmembrane</keyword>
<dbReference type="Pfam" id="PF00689">
    <property type="entry name" value="Cation_ATPase_C"/>
    <property type="match status" value="1"/>
</dbReference>
<feature type="transmembrane region" description="Helical" evidence="8">
    <location>
        <begin position="256"/>
        <end position="277"/>
    </location>
</feature>
<dbReference type="SFLD" id="SFLDF00027">
    <property type="entry name" value="p-type_atpase"/>
    <property type="match status" value="1"/>
</dbReference>
<feature type="transmembrane region" description="Helical" evidence="8">
    <location>
        <begin position="226"/>
        <end position="244"/>
    </location>
</feature>
<dbReference type="InterPro" id="IPR018303">
    <property type="entry name" value="ATPase_P-typ_P_site"/>
</dbReference>
<accession>A0A1F7XAS9</accession>
<dbReference type="PRINTS" id="PR00120">
    <property type="entry name" value="HATPASE"/>
</dbReference>
<evidence type="ECO:0000256" key="2">
    <source>
        <dbReference type="ARBA" id="ARBA00022692"/>
    </source>
</evidence>
<feature type="transmembrane region" description="Helical" evidence="8">
    <location>
        <begin position="703"/>
        <end position="724"/>
    </location>
</feature>
<dbReference type="InterPro" id="IPR004014">
    <property type="entry name" value="ATPase_P-typ_cation-transptr_N"/>
</dbReference>
<dbReference type="Gene3D" id="2.70.150.10">
    <property type="entry name" value="Calcium-transporting ATPase, cytoplasmic transduction domain A"/>
    <property type="match status" value="1"/>
</dbReference>
<keyword evidence="6 8" id="KW-1133">Transmembrane helix</keyword>
<evidence type="ECO:0000256" key="5">
    <source>
        <dbReference type="ARBA" id="ARBA00022967"/>
    </source>
</evidence>
<dbReference type="Pfam" id="PF00122">
    <property type="entry name" value="E1-E2_ATPase"/>
    <property type="match status" value="1"/>
</dbReference>
<evidence type="ECO:0000256" key="4">
    <source>
        <dbReference type="ARBA" id="ARBA00022840"/>
    </source>
</evidence>
<comment type="caution">
    <text evidence="10">The sequence shown here is derived from an EMBL/GenBank/DDBJ whole genome shotgun (WGS) entry which is preliminary data.</text>
</comment>
<dbReference type="InterPro" id="IPR023298">
    <property type="entry name" value="ATPase_P-typ_TM_dom_sf"/>
</dbReference>
<evidence type="ECO:0000256" key="1">
    <source>
        <dbReference type="ARBA" id="ARBA00004141"/>
    </source>
</evidence>
<organism evidence="10 11">
    <name type="scientific">Candidatus Woesebacteria bacterium RBG_16_34_12</name>
    <dbReference type="NCBI Taxonomy" id="1802480"/>
    <lineage>
        <taxon>Bacteria</taxon>
        <taxon>Candidatus Woeseibacteriota</taxon>
    </lineage>
</organism>
<dbReference type="Gene3D" id="3.40.1110.10">
    <property type="entry name" value="Calcium-transporting ATPase, cytoplasmic domain N"/>
    <property type="match status" value="1"/>
</dbReference>
<dbReference type="SUPFAM" id="SSF56784">
    <property type="entry name" value="HAD-like"/>
    <property type="match status" value="1"/>
</dbReference>
<protein>
    <recommendedName>
        <fullName evidence="9">Cation-transporting P-type ATPase N-terminal domain-containing protein</fullName>
    </recommendedName>
</protein>
<feature type="transmembrane region" description="Helical" evidence="8">
    <location>
        <begin position="54"/>
        <end position="69"/>
    </location>
</feature>
<sequence length="832" mass="92634">MEKETQNPESKAQILNGLTKEEAEKRLREFGPNVLPEKPPPSDLKIIFSQLKNPLVYILFLAGTVTLFLRDLSDTVIIFFVVVVNSILGFFQEKKASNALQSLKALVHPITEVIRDSKKEKIGVEEIVPGEVVNIKPGVKIPADGKLISANRLSVEEAILTGESVPVNKKPGDKVYMGTIVSSGMGVIEVEATGKNTEIGKIAASIQKPEEDTPLTKQLKIFTNQLTRLVVILTVFVFVVGILSGRETVEIFKTSVALVVSSIPEGLLIALTMVLAVGMQRILRKKGLVRNLVSAETLGGVTTICVDKTGTLTYGKLQVVEKIGDIEEIYVQHFASPDDPIMIAAKSYLKSNSSRFEEVGKSFKKDGRMIDFIPFTPQNRFYASLIEHKDKHKEVYINGAPEHLLDWSTLSSDQQRKIRDEIEKLTKEGKRVIGMAKKDVSESMNKISEDVVKNNLNWVGLLILTDPVRTGISEYFQQTKKAGIRTILITGDYADTALAVMNEVKMEITKERVVLGSDLEKLSESEVSLKLTKMYKASNKAILFARTRPEQKLKVINALKRNDEVVAMMGDGVNDAPALHRADIGIVVGDATDVAKESADLVLLDSSFSTIVEAIKEGRGIFDNIRKIILYLLCDSFEEILAVLGTIIFTLPLPVTAAQILWINIISDGFPHLSLTIDPKEKGIMNRSPRNPTDNIVTSWMKILIFIVSLIGGIFAFCLFYFYLKTTGSIELARSITFAALGINSLVYVFSVRTLTEPFWKENPLDNKWLNIAVVFGLFFQVLPFTTQAFRNFFRLEPLTIGHWLIVFSAALIMFIIIELTKVVFRHRLIKI</sequence>
<evidence type="ECO:0000256" key="3">
    <source>
        <dbReference type="ARBA" id="ARBA00022741"/>
    </source>
</evidence>
<evidence type="ECO:0000313" key="11">
    <source>
        <dbReference type="Proteomes" id="UP000177053"/>
    </source>
</evidence>
<feature type="transmembrane region" description="Helical" evidence="8">
    <location>
        <begin position="75"/>
        <end position="91"/>
    </location>
</feature>
<dbReference type="InterPro" id="IPR006068">
    <property type="entry name" value="ATPase_P-typ_cation-transptr_C"/>
</dbReference>
<dbReference type="Gene3D" id="3.40.50.1000">
    <property type="entry name" value="HAD superfamily/HAD-like"/>
    <property type="match status" value="1"/>
</dbReference>
<dbReference type="InterPro" id="IPR001757">
    <property type="entry name" value="P_typ_ATPase"/>
</dbReference>
<proteinExistence type="predicted"/>
<feature type="transmembrane region" description="Helical" evidence="8">
    <location>
        <begin position="736"/>
        <end position="756"/>
    </location>
</feature>
<dbReference type="AlphaFoldDB" id="A0A1F7XAS9"/>
<dbReference type="PRINTS" id="PR00119">
    <property type="entry name" value="CATATPASE"/>
</dbReference>
<evidence type="ECO:0000256" key="7">
    <source>
        <dbReference type="ARBA" id="ARBA00023136"/>
    </source>
</evidence>
<reference evidence="10 11" key="1">
    <citation type="journal article" date="2016" name="Nat. Commun.">
        <title>Thousands of microbial genomes shed light on interconnected biogeochemical processes in an aquifer system.</title>
        <authorList>
            <person name="Anantharaman K."/>
            <person name="Brown C.T."/>
            <person name="Hug L.A."/>
            <person name="Sharon I."/>
            <person name="Castelle C.J."/>
            <person name="Probst A.J."/>
            <person name="Thomas B.C."/>
            <person name="Singh A."/>
            <person name="Wilkins M.J."/>
            <person name="Karaoz U."/>
            <person name="Brodie E.L."/>
            <person name="Williams K.H."/>
            <person name="Hubbard S.S."/>
            <person name="Banfield J.F."/>
        </authorList>
    </citation>
    <scope>NUCLEOTIDE SEQUENCE [LARGE SCALE GENOMIC DNA]</scope>
</reference>
<gene>
    <name evidence="10" type="ORF">A2Z22_03505</name>
</gene>
<evidence type="ECO:0000313" key="10">
    <source>
        <dbReference type="EMBL" id="OGM12130.1"/>
    </source>
</evidence>
<dbReference type="InterPro" id="IPR023299">
    <property type="entry name" value="ATPase_P-typ_cyto_dom_N"/>
</dbReference>
<dbReference type="InterPro" id="IPR023214">
    <property type="entry name" value="HAD_sf"/>
</dbReference>
<keyword evidence="3" id="KW-0547">Nucleotide-binding</keyword>
<dbReference type="InterPro" id="IPR044492">
    <property type="entry name" value="P_typ_ATPase_HD_dom"/>
</dbReference>
<dbReference type="Gene3D" id="1.20.1110.10">
    <property type="entry name" value="Calcium-transporting ATPase, transmembrane domain"/>
    <property type="match status" value="1"/>
</dbReference>
<keyword evidence="5" id="KW-1278">Translocase</keyword>
<comment type="subcellular location">
    <subcellularLocation>
        <location evidence="1">Membrane</location>
        <topology evidence="1">Multi-pass membrane protein</topology>
    </subcellularLocation>
</comment>
<dbReference type="GO" id="GO:0016887">
    <property type="term" value="F:ATP hydrolysis activity"/>
    <property type="evidence" value="ECO:0007669"/>
    <property type="project" value="InterPro"/>
</dbReference>
<evidence type="ECO:0000256" key="8">
    <source>
        <dbReference type="SAM" id="Phobius"/>
    </source>
</evidence>
<evidence type="ECO:0000259" key="9">
    <source>
        <dbReference type="SMART" id="SM00831"/>
    </source>
</evidence>
<dbReference type="GO" id="GO:0016020">
    <property type="term" value="C:membrane"/>
    <property type="evidence" value="ECO:0007669"/>
    <property type="project" value="UniProtKB-SubCell"/>
</dbReference>
<dbReference type="SUPFAM" id="SSF81653">
    <property type="entry name" value="Calcium ATPase, transduction domain A"/>
    <property type="match status" value="1"/>
</dbReference>
<dbReference type="Pfam" id="PF00690">
    <property type="entry name" value="Cation_ATPase_N"/>
    <property type="match status" value="1"/>
</dbReference>
<dbReference type="GO" id="GO:0005524">
    <property type="term" value="F:ATP binding"/>
    <property type="evidence" value="ECO:0007669"/>
    <property type="project" value="UniProtKB-KW"/>
</dbReference>
<dbReference type="PROSITE" id="PS00154">
    <property type="entry name" value="ATPASE_E1_E2"/>
    <property type="match status" value="1"/>
</dbReference>
<keyword evidence="4" id="KW-0067">ATP-binding</keyword>
<feature type="domain" description="Cation-transporting P-type ATPase N-terminal" evidence="9">
    <location>
        <begin position="3"/>
        <end position="71"/>
    </location>
</feature>
<dbReference type="SMART" id="SM00831">
    <property type="entry name" value="Cation_ATPase_N"/>
    <property type="match status" value="1"/>
</dbReference>